<organism evidence="5 6">
    <name type="scientific">Prolemur simus</name>
    <name type="common">Greater bamboo lemur</name>
    <name type="synonym">Hapalemur simus</name>
    <dbReference type="NCBI Taxonomy" id="1328070"/>
    <lineage>
        <taxon>Eukaryota</taxon>
        <taxon>Metazoa</taxon>
        <taxon>Chordata</taxon>
        <taxon>Craniata</taxon>
        <taxon>Vertebrata</taxon>
        <taxon>Euteleostomi</taxon>
        <taxon>Mammalia</taxon>
        <taxon>Eutheria</taxon>
        <taxon>Euarchontoglires</taxon>
        <taxon>Primates</taxon>
        <taxon>Strepsirrhini</taxon>
        <taxon>Lemuriformes</taxon>
        <taxon>Lemuridae</taxon>
        <taxon>Prolemur</taxon>
    </lineage>
</organism>
<reference evidence="5" key="2">
    <citation type="submission" date="2025-09" db="UniProtKB">
        <authorList>
            <consortium name="Ensembl"/>
        </authorList>
    </citation>
    <scope>IDENTIFICATION</scope>
</reference>
<accession>A0A8C8ZRY8</accession>
<evidence type="ECO:0000256" key="2">
    <source>
        <dbReference type="ARBA" id="ARBA00007959"/>
    </source>
</evidence>
<protein>
    <submittedName>
        <fullName evidence="5">Uncharacterized protein</fullName>
    </submittedName>
</protein>
<comment type="similarity">
    <text evidence="2">Belongs to the UPF0729 family.</text>
</comment>
<dbReference type="Proteomes" id="UP000694414">
    <property type="component" value="Unplaced"/>
</dbReference>
<dbReference type="GeneTree" id="ENSGT00950000186000"/>
<comment type="function">
    <text evidence="1">May activate the NF-kappa-B signaling pathway.</text>
</comment>
<evidence type="ECO:0000256" key="1">
    <source>
        <dbReference type="ARBA" id="ARBA00002516"/>
    </source>
</evidence>
<evidence type="ECO:0000256" key="3">
    <source>
        <dbReference type="ARBA" id="ARBA00011708"/>
    </source>
</evidence>
<reference evidence="5" key="1">
    <citation type="submission" date="2025-08" db="UniProtKB">
        <authorList>
            <consortium name="Ensembl"/>
        </authorList>
    </citation>
    <scope>IDENTIFICATION</scope>
</reference>
<keyword evidence="6" id="KW-1185">Reference proteome</keyword>
<dbReference type="PANTHER" id="PTHR13456">
    <property type="entry name" value="UPF0729 PROTEIN C18ORF32"/>
    <property type="match status" value="1"/>
</dbReference>
<sequence length="75" mass="8736">MVCLPVSSFQFCYRSTKKFLEPYIYPLIAPFISHVWPRKATQESNDKNKSKVDCKDRDINGLSTRRPERQGGSRL</sequence>
<evidence type="ECO:0000313" key="6">
    <source>
        <dbReference type="Proteomes" id="UP000694414"/>
    </source>
</evidence>
<feature type="region of interest" description="Disordered" evidence="4">
    <location>
        <begin position="41"/>
        <end position="75"/>
    </location>
</feature>
<name>A0A8C8ZRY8_PROSS</name>
<proteinExistence type="inferred from homology"/>
<evidence type="ECO:0000256" key="4">
    <source>
        <dbReference type="SAM" id="MobiDB-lite"/>
    </source>
</evidence>
<dbReference type="InterPro" id="IPR026776">
    <property type="entry name" value="UPF0729_C18orf32-like"/>
</dbReference>
<comment type="subunit">
    <text evidence="3">Interacts with DERL1 and AMFR.</text>
</comment>
<dbReference type="PANTHER" id="PTHR13456:SF0">
    <property type="entry name" value="UPF0729 PROTEIN C18ORF32"/>
    <property type="match status" value="1"/>
</dbReference>
<evidence type="ECO:0000313" key="5">
    <source>
        <dbReference type="Ensembl" id="ENSPSMP00000019738.1"/>
    </source>
</evidence>
<dbReference type="Ensembl" id="ENSPSMT00000022881.1">
    <property type="protein sequence ID" value="ENSPSMP00000019738.1"/>
    <property type="gene ID" value="ENSPSMG00000013946.1"/>
</dbReference>
<dbReference type="AlphaFoldDB" id="A0A8C8ZRY8"/>